<dbReference type="AlphaFoldDB" id="A0A7I8JZ90"/>
<dbReference type="PANTHER" id="PTHR13439:SF0">
    <property type="entry name" value="TOPOISOMERASE I DAMAGE AFFECTED PROTEIN 4"/>
    <property type="match status" value="1"/>
</dbReference>
<evidence type="ECO:0000256" key="6">
    <source>
        <dbReference type="SAM" id="Phobius"/>
    </source>
</evidence>
<dbReference type="InterPro" id="IPR006634">
    <property type="entry name" value="TLC-dom"/>
</dbReference>
<keyword evidence="4 5" id="KW-0472">Membrane</keyword>
<evidence type="ECO:0000256" key="4">
    <source>
        <dbReference type="ARBA" id="ARBA00023136"/>
    </source>
</evidence>
<feature type="transmembrane region" description="Helical" evidence="6">
    <location>
        <begin position="124"/>
        <end position="143"/>
    </location>
</feature>
<dbReference type="PROSITE" id="PS50922">
    <property type="entry name" value="TLC"/>
    <property type="match status" value="1"/>
</dbReference>
<name>A0A7I8JZ90_SPIIN</name>
<evidence type="ECO:0000313" key="8">
    <source>
        <dbReference type="EMBL" id="CAA7389167.1"/>
    </source>
</evidence>
<keyword evidence="2 5" id="KW-0812">Transmembrane</keyword>
<evidence type="ECO:0000259" key="7">
    <source>
        <dbReference type="PROSITE" id="PS50922"/>
    </source>
</evidence>
<keyword evidence="3 6" id="KW-1133">Transmembrane helix</keyword>
<evidence type="ECO:0000256" key="1">
    <source>
        <dbReference type="ARBA" id="ARBA00004141"/>
    </source>
</evidence>
<evidence type="ECO:0000256" key="5">
    <source>
        <dbReference type="PROSITE-ProRule" id="PRU00205"/>
    </source>
</evidence>
<keyword evidence="9" id="KW-1185">Reference proteome</keyword>
<dbReference type="GO" id="GO:0016020">
    <property type="term" value="C:membrane"/>
    <property type="evidence" value="ECO:0007669"/>
    <property type="project" value="UniProtKB-SubCell"/>
</dbReference>
<organism evidence="8 9">
    <name type="scientific">Spirodela intermedia</name>
    <name type="common">Intermediate duckweed</name>
    <dbReference type="NCBI Taxonomy" id="51605"/>
    <lineage>
        <taxon>Eukaryota</taxon>
        <taxon>Viridiplantae</taxon>
        <taxon>Streptophyta</taxon>
        <taxon>Embryophyta</taxon>
        <taxon>Tracheophyta</taxon>
        <taxon>Spermatophyta</taxon>
        <taxon>Magnoliopsida</taxon>
        <taxon>Liliopsida</taxon>
        <taxon>Araceae</taxon>
        <taxon>Lemnoideae</taxon>
        <taxon>Spirodela</taxon>
    </lineage>
</organism>
<accession>A0A7I8JZ90</accession>
<dbReference type="EMBL" id="LR746264">
    <property type="protein sequence ID" value="CAA7389167.1"/>
    <property type="molecule type" value="Genomic_DNA"/>
</dbReference>
<protein>
    <recommendedName>
        <fullName evidence="7">TLC domain-containing protein</fullName>
    </recommendedName>
</protein>
<proteinExistence type="predicted"/>
<sequence>MNINFGACERVLWPISIACGVIMSKIVYEVTRCFSSSRFQSYSRLSESQKIEWNNRGFSTFHAIVVAIVSFYLVVISDLFKDGAHPELIIDRKSVVSDAIFGISLGYFIYDLRMILWLFPALGGVEYIVHHGLSLYSFSLALLSGQAHLYILMVLFSEITTPFVNLRWYLDLSGLKSSKLYLWNGIALTLGWLFARIILFFFLFGHMYHNFDQVKTMFTLGFYSLLAVPSTLAVMNIFWFWKILRGLKKALSRKTHAQ</sequence>
<evidence type="ECO:0000256" key="2">
    <source>
        <dbReference type="ARBA" id="ARBA00022692"/>
    </source>
</evidence>
<dbReference type="GO" id="GO:0055088">
    <property type="term" value="P:lipid homeostasis"/>
    <property type="evidence" value="ECO:0007669"/>
    <property type="project" value="TreeGrafter"/>
</dbReference>
<feature type="transmembrane region" description="Helical" evidence="6">
    <location>
        <begin position="95"/>
        <end position="112"/>
    </location>
</feature>
<dbReference type="OrthoDB" id="10266980at2759"/>
<dbReference type="GO" id="GO:0005783">
    <property type="term" value="C:endoplasmic reticulum"/>
    <property type="evidence" value="ECO:0007669"/>
    <property type="project" value="TreeGrafter"/>
</dbReference>
<reference evidence="8" key="1">
    <citation type="submission" date="2020-02" db="EMBL/GenBank/DDBJ databases">
        <authorList>
            <person name="Scholz U."/>
            <person name="Mascher M."/>
            <person name="Fiebig A."/>
        </authorList>
    </citation>
    <scope>NUCLEOTIDE SEQUENCE</scope>
</reference>
<feature type="transmembrane region" description="Helical" evidence="6">
    <location>
        <begin position="220"/>
        <end position="244"/>
    </location>
</feature>
<feature type="transmembrane region" description="Helical" evidence="6">
    <location>
        <begin position="182"/>
        <end position="208"/>
    </location>
</feature>
<dbReference type="Pfam" id="PF03798">
    <property type="entry name" value="TRAM_LAG1_CLN8"/>
    <property type="match status" value="1"/>
</dbReference>
<comment type="subcellular location">
    <subcellularLocation>
        <location evidence="1">Membrane</location>
        <topology evidence="1">Multi-pass membrane protein</topology>
    </subcellularLocation>
</comment>
<dbReference type="InterPro" id="IPR050846">
    <property type="entry name" value="TLCD"/>
</dbReference>
<evidence type="ECO:0000256" key="3">
    <source>
        <dbReference type="ARBA" id="ARBA00022989"/>
    </source>
</evidence>
<evidence type="ECO:0000313" key="9">
    <source>
        <dbReference type="Proteomes" id="UP000663760"/>
    </source>
</evidence>
<feature type="transmembrane region" description="Helical" evidence="6">
    <location>
        <begin position="56"/>
        <end position="75"/>
    </location>
</feature>
<gene>
    <name evidence="8" type="ORF">SI8410_01001260</name>
</gene>
<feature type="domain" description="TLC" evidence="7">
    <location>
        <begin position="48"/>
        <end position="252"/>
    </location>
</feature>
<dbReference type="Proteomes" id="UP000663760">
    <property type="component" value="Chromosome 1"/>
</dbReference>
<dbReference type="SMART" id="SM00724">
    <property type="entry name" value="TLC"/>
    <property type="match status" value="1"/>
</dbReference>
<dbReference type="PANTHER" id="PTHR13439">
    <property type="entry name" value="CT120 PROTEIN"/>
    <property type="match status" value="1"/>
</dbReference>
<feature type="transmembrane region" description="Helical" evidence="6">
    <location>
        <begin position="149"/>
        <end position="170"/>
    </location>
</feature>